<name>A0A5C3NUC6_9APHY</name>
<keyword evidence="2" id="KW-1185">Reference proteome</keyword>
<dbReference type="STRING" id="1314778.A0A5C3NUC6"/>
<organism evidence="1 2">
    <name type="scientific">Polyporus arcularius HHB13444</name>
    <dbReference type="NCBI Taxonomy" id="1314778"/>
    <lineage>
        <taxon>Eukaryota</taxon>
        <taxon>Fungi</taxon>
        <taxon>Dikarya</taxon>
        <taxon>Basidiomycota</taxon>
        <taxon>Agaricomycotina</taxon>
        <taxon>Agaricomycetes</taxon>
        <taxon>Polyporales</taxon>
        <taxon>Polyporaceae</taxon>
        <taxon>Polyporus</taxon>
    </lineage>
</organism>
<proteinExistence type="predicted"/>
<dbReference type="Proteomes" id="UP000308197">
    <property type="component" value="Unassembled WGS sequence"/>
</dbReference>
<accession>A0A5C3NUC6</accession>
<gene>
    <name evidence="1" type="ORF">K466DRAFT_604922</name>
</gene>
<dbReference type="EMBL" id="ML211682">
    <property type="protein sequence ID" value="TFK80934.1"/>
    <property type="molecule type" value="Genomic_DNA"/>
</dbReference>
<dbReference type="InParanoid" id="A0A5C3NUC6"/>
<reference evidence="1 2" key="1">
    <citation type="journal article" date="2019" name="Nat. Ecol. Evol.">
        <title>Megaphylogeny resolves global patterns of mushroom evolution.</title>
        <authorList>
            <person name="Varga T."/>
            <person name="Krizsan K."/>
            <person name="Foldi C."/>
            <person name="Dima B."/>
            <person name="Sanchez-Garcia M."/>
            <person name="Sanchez-Ramirez S."/>
            <person name="Szollosi G.J."/>
            <person name="Szarkandi J.G."/>
            <person name="Papp V."/>
            <person name="Albert L."/>
            <person name="Andreopoulos W."/>
            <person name="Angelini C."/>
            <person name="Antonin V."/>
            <person name="Barry K.W."/>
            <person name="Bougher N.L."/>
            <person name="Buchanan P."/>
            <person name="Buyck B."/>
            <person name="Bense V."/>
            <person name="Catcheside P."/>
            <person name="Chovatia M."/>
            <person name="Cooper J."/>
            <person name="Damon W."/>
            <person name="Desjardin D."/>
            <person name="Finy P."/>
            <person name="Geml J."/>
            <person name="Haridas S."/>
            <person name="Hughes K."/>
            <person name="Justo A."/>
            <person name="Karasinski D."/>
            <person name="Kautmanova I."/>
            <person name="Kiss B."/>
            <person name="Kocsube S."/>
            <person name="Kotiranta H."/>
            <person name="LaButti K.M."/>
            <person name="Lechner B.E."/>
            <person name="Liimatainen K."/>
            <person name="Lipzen A."/>
            <person name="Lukacs Z."/>
            <person name="Mihaltcheva S."/>
            <person name="Morgado L.N."/>
            <person name="Niskanen T."/>
            <person name="Noordeloos M.E."/>
            <person name="Ohm R.A."/>
            <person name="Ortiz-Santana B."/>
            <person name="Ovrebo C."/>
            <person name="Racz N."/>
            <person name="Riley R."/>
            <person name="Savchenko A."/>
            <person name="Shiryaev A."/>
            <person name="Soop K."/>
            <person name="Spirin V."/>
            <person name="Szebenyi C."/>
            <person name="Tomsovsky M."/>
            <person name="Tulloss R.E."/>
            <person name="Uehling J."/>
            <person name="Grigoriev I.V."/>
            <person name="Vagvolgyi C."/>
            <person name="Papp T."/>
            <person name="Martin F.M."/>
            <person name="Miettinen O."/>
            <person name="Hibbett D.S."/>
            <person name="Nagy L.G."/>
        </authorList>
    </citation>
    <scope>NUCLEOTIDE SEQUENCE [LARGE SCALE GENOMIC DNA]</scope>
    <source>
        <strain evidence="1 2">HHB13444</strain>
    </source>
</reference>
<protein>
    <submittedName>
        <fullName evidence="1">Uncharacterized protein</fullName>
    </submittedName>
</protein>
<sequence length="398" mass="44958">MSFASTAKQQDRFAPLQVYWPEIQCPPAFWLLFLADLTLAPHVDDVTLDEKGVEISAFCLATLLFLCMSQTLGLAFNALPRTRPEITIDGESVDLTDTAAYACMIYTTTHRDIFVRYYEAQALAARNIANTSFSGVSRRYLATHLRTHVHRVDQIPPAHVTTPCFGTRTSLPTYGIWPIRYRRASLVLRWLLYVLRNRPPLPLAAVREAWQLAQAGHSSWCGDICLSLLELPVSVLLKLEEMPTLDIVCSAIAQVELSLTRHLLDAMMTSERLPVLQARFCRLVSPIKLSHVCRKRAYLTVTHPKQQEALAGRYSVTDVYAAFAGVDGRSRMKYTLSSSAQTRASRYFAIASFSPSWRVSRGLCPGARRMYDCMPPWDFLDFHLRTNRVLATTAKFVF</sequence>
<evidence type="ECO:0000313" key="2">
    <source>
        <dbReference type="Proteomes" id="UP000308197"/>
    </source>
</evidence>
<dbReference type="AlphaFoldDB" id="A0A5C3NUC6"/>
<evidence type="ECO:0000313" key="1">
    <source>
        <dbReference type="EMBL" id="TFK80934.1"/>
    </source>
</evidence>